<dbReference type="AlphaFoldDB" id="A0A8J2K6L5"/>
<protein>
    <submittedName>
        <fullName evidence="2">Uncharacterized protein</fullName>
    </submittedName>
</protein>
<proteinExistence type="predicted"/>
<feature type="region of interest" description="Disordered" evidence="1">
    <location>
        <begin position="601"/>
        <end position="651"/>
    </location>
</feature>
<feature type="region of interest" description="Disordered" evidence="1">
    <location>
        <begin position="1"/>
        <end position="26"/>
    </location>
</feature>
<dbReference type="EMBL" id="CAJVCH010174345">
    <property type="protein sequence ID" value="CAG7729166.1"/>
    <property type="molecule type" value="Genomic_DNA"/>
</dbReference>
<feature type="compositionally biased region" description="Basic and acidic residues" evidence="1">
    <location>
        <begin position="629"/>
        <end position="638"/>
    </location>
</feature>
<reference evidence="2" key="1">
    <citation type="submission" date="2021-06" db="EMBL/GenBank/DDBJ databases">
        <authorList>
            <person name="Hodson N. C."/>
            <person name="Mongue J. A."/>
            <person name="Jaron S. K."/>
        </authorList>
    </citation>
    <scope>NUCLEOTIDE SEQUENCE</scope>
</reference>
<keyword evidence="3" id="KW-1185">Reference proteome</keyword>
<organism evidence="2 3">
    <name type="scientific">Allacma fusca</name>
    <dbReference type="NCBI Taxonomy" id="39272"/>
    <lineage>
        <taxon>Eukaryota</taxon>
        <taxon>Metazoa</taxon>
        <taxon>Ecdysozoa</taxon>
        <taxon>Arthropoda</taxon>
        <taxon>Hexapoda</taxon>
        <taxon>Collembola</taxon>
        <taxon>Symphypleona</taxon>
        <taxon>Sminthuridae</taxon>
        <taxon>Allacma</taxon>
    </lineage>
</organism>
<comment type="caution">
    <text evidence="2">The sequence shown here is derived from an EMBL/GenBank/DDBJ whole genome shotgun (WGS) entry which is preliminary data.</text>
</comment>
<dbReference type="Proteomes" id="UP000708208">
    <property type="component" value="Unassembled WGS sequence"/>
</dbReference>
<evidence type="ECO:0000313" key="2">
    <source>
        <dbReference type="EMBL" id="CAG7729166.1"/>
    </source>
</evidence>
<evidence type="ECO:0000256" key="1">
    <source>
        <dbReference type="SAM" id="MobiDB-lite"/>
    </source>
</evidence>
<name>A0A8J2K6L5_9HEXA</name>
<sequence>MSRSKEQKGNGSVDLIPDPRDEEDVSEKMYGRNCVTGVIVDGWTGTMIRRLLGTKDRLGIKKILYENLPNAMENFEWCPEKKRFARKVTGDLCGELKDLCKCISRGSWKISEPIVVQVLEKKSIHVIRKGKELLFIGIAIVGDDSGYCNLTSVNGTIEYVYQRIKIGDHLILHDGTAQQPKFTTDDNISLKKDKVLQLEIKIHEYEARNLSVIVPPNPPKLPEGVFTKKTTWRPSELWNKADSVFEFPQNLNQNAINICGVISYVSQISRKRIIPTNSDSDLSPDPDIRKQFACFRWVQIVDSEVPTPLNLLIRLNNLNFENQCNVVTGTAVVVTNVVSMNENTDYFDFYFETSYFSRVFVNREIAENYLPPVPADNREVVRKIVSKTMRNAILKRKDVLWSAGGSLPIKISKPGVFLNCFTDEYSNNEQTTTHISESELARREVNRVYVKGYIRQIFKICRNEKNQLCKKLLWFSNSNSDGNVRNNEKLIETVLPVSEKHWFPFVRHLPILDEDITSPEGRVFETYEKIKIANKEICSPLLLPAKYSELSRTKLKDSPMVDDELCFIFYVFDPRRNTQYSCIWKQTPFEEMEKYVKEFIQKNTPDSPETQEKNKSLSNGEDSESELDTTGHTKKTGDMTETPTDSATSLPVPSKKCNAYFIIDLYQIEDPPQDNLVISVVDFVISD</sequence>
<accession>A0A8J2K6L5</accession>
<feature type="compositionally biased region" description="Polar residues" evidence="1">
    <location>
        <begin position="639"/>
        <end position="651"/>
    </location>
</feature>
<evidence type="ECO:0000313" key="3">
    <source>
        <dbReference type="Proteomes" id="UP000708208"/>
    </source>
</evidence>
<gene>
    <name evidence="2" type="ORF">AFUS01_LOCUS17900</name>
</gene>